<feature type="chain" id="PRO_5007390383" evidence="1">
    <location>
        <begin position="17"/>
        <end position="215"/>
    </location>
</feature>
<accession>A0A0B1TBW3</accession>
<feature type="signal peptide" evidence="1">
    <location>
        <begin position="1"/>
        <end position="16"/>
    </location>
</feature>
<dbReference type="Proteomes" id="UP000053660">
    <property type="component" value="Unassembled WGS sequence"/>
</dbReference>
<dbReference type="EMBL" id="KN550693">
    <property type="protein sequence ID" value="KHJ93601.1"/>
    <property type="molecule type" value="Genomic_DNA"/>
</dbReference>
<dbReference type="AlphaFoldDB" id="A0A0B1TBW3"/>
<protein>
    <submittedName>
        <fullName evidence="3">Uncharacterized protein</fullName>
    </submittedName>
</protein>
<sequence length="215" mass="23311">MSAIVLYLALVAFASAAPQLDLVAFMPWLQSNECVDGVNNVIKAADAKVGLPIQFKELEAWVYDKDGNPSCYNGRAMLTAPGKVKAVKGIVTVVSPSNLKSSSNVKFTVKKATIGTICNYGKSESPIVPDDKCNKELSALLPEKIHKIFSTPGTYDFIKMAEAMGIPTTFDIPTIDVPIRGKATGDWQSTAYLFSDDQEVAALKLPSNTEWLNIY</sequence>
<keyword evidence="1" id="KW-0732">Signal</keyword>
<name>A0A0B1TBW3_OESDE</name>
<proteinExistence type="predicted"/>
<keyword evidence="4" id="KW-1185">Reference proteome</keyword>
<gene>
    <name evidence="3" type="ORF">OESDEN_06484</name>
    <name evidence="2" type="ORF">OESDEN_24429</name>
</gene>
<evidence type="ECO:0000313" key="4">
    <source>
        <dbReference type="Proteomes" id="UP000053660"/>
    </source>
</evidence>
<dbReference type="OrthoDB" id="5836370at2759"/>
<organism evidence="3 4">
    <name type="scientific">Oesophagostomum dentatum</name>
    <name type="common">Nodular worm</name>
    <dbReference type="NCBI Taxonomy" id="61180"/>
    <lineage>
        <taxon>Eukaryota</taxon>
        <taxon>Metazoa</taxon>
        <taxon>Ecdysozoa</taxon>
        <taxon>Nematoda</taxon>
        <taxon>Chromadorea</taxon>
        <taxon>Rhabditida</taxon>
        <taxon>Rhabditina</taxon>
        <taxon>Rhabditomorpha</taxon>
        <taxon>Strongyloidea</taxon>
        <taxon>Strongylidae</taxon>
        <taxon>Oesophagostomum</taxon>
    </lineage>
</organism>
<evidence type="ECO:0000313" key="2">
    <source>
        <dbReference type="EMBL" id="KHJ75952.1"/>
    </source>
</evidence>
<dbReference type="EMBL" id="KN612239">
    <property type="protein sequence ID" value="KHJ75952.1"/>
    <property type="molecule type" value="Genomic_DNA"/>
</dbReference>
<evidence type="ECO:0000313" key="3">
    <source>
        <dbReference type="EMBL" id="KHJ93601.1"/>
    </source>
</evidence>
<evidence type="ECO:0000256" key="1">
    <source>
        <dbReference type="SAM" id="SignalP"/>
    </source>
</evidence>
<reference evidence="3 4" key="1">
    <citation type="submission" date="2014-03" db="EMBL/GenBank/DDBJ databases">
        <title>Draft genome of the hookworm Oesophagostomum dentatum.</title>
        <authorList>
            <person name="Mitreva M."/>
        </authorList>
    </citation>
    <scope>NUCLEOTIDE SEQUENCE [LARGE SCALE GENOMIC DNA]</scope>
    <source>
        <strain evidence="3 4">OD-Hann</strain>
    </source>
</reference>